<dbReference type="PANTHER" id="PTHR46890">
    <property type="entry name" value="NON-LTR RETROLELEMENT REVERSE TRANSCRIPTASE-LIKE PROTEIN-RELATED"/>
    <property type="match status" value="1"/>
</dbReference>
<feature type="compositionally biased region" description="Basic and acidic residues" evidence="1">
    <location>
        <begin position="1"/>
        <end position="10"/>
    </location>
</feature>
<dbReference type="Proteomes" id="UP000242715">
    <property type="component" value="Unassembled WGS sequence"/>
</dbReference>
<dbReference type="Gene3D" id="3.60.10.10">
    <property type="entry name" value="Endonuclease/exonuclease/phosphatase"/>
    <property type="match status" value="1"/>
</dbReference>
<accession>A0A2Z6PC76</accession>
<dbReference type="SUPFAM" id="SSF56672">
    <property type="entry name" value="DNA/RNA polymerases"/>
    <property type="match status" value="1"/>
</dbReference>
<dbReference type="InterPro" id="IPR012677">
    <property type="entry name" value="Nucleotide-bd_a/b_plait_sf"/>
</dbReference>
<evidence type="ECO:0000256" key="1">
    <source>
        <dbReference type="SAM" id="MobiDB-lite"/>
    </source>
</evidence>
<dbReference type="EMBL" id="DF974260">
    <property type="protein sequence ID" value="GAU46882.1"/>
    <property type="molecule type" value="Genomic_DNA"/>
</dbReference>
<dbReference type="CDD" id="cd00590">
    <property type="entry name" value="RRM_SF"/>
    <property type="match status" value="1"/>
</dbReference>
<dbReference type="PANTHER" id="PTHR46890:SF48">
    <property type="entry name" value="RNA-DIRECTED DNA POLYMERASE"/>
    <property type="match status" value="1"/>
</dbReference>
<feature type="domain" description="Reverse transcriptase" evidence="2">
    <location>
        <begin position="1149"/>
        <end position="1406"/>
    </location>
</feature>
<dbReference type="PROSITE" id="PS50878">
    <property type="entry name" value="RT_POL"/>
    <property type="match status" value="1"/>
</dbReference>
<dbReference type="GO" id="GO:0003676">
    <property type="term" value="F:nucleic acid binding"/>
    <property type="evidence" value="ECO:0007669"/>
    <property type="project" value="InterPro"/>
</dbReference>
<organism evidence="3 4">
    <name type="scientific">Trifolium subterraneum</name>
    <name type="common">Subterranean clover</name>
    <dbReference type="NCBI Taxonomy" id="3900"/>
    <lineage>
        <taxon>Eukaryota</taxon>
        <taxon>Viridiplantae</taxon>
        <taxon>Streptophyta</taxon>
        <taxon>Embryophyta</taxon>
        <taxon>Tracheophyta</taxon>
        <taxon>Spermatophyta</taxon>
        <taxon>Magnoliopsida</taxon>
        <taxon>eudicotyledons</taxon>
        <taxon>Gunneridae</taxon>
        <taxon>Pentapetalae</taxon>
        <taxon>rosids</taxon>
        <taxon>fabids</taxon>
        <taxon>Fabales</taxon>
        <taxon>Fabaceae</taxon>
        <taxon>Papilionoideae</taxon>
        <taxon>50 kb inversion clade</taxon>
        <taxon>NPAAA clade</taxon>
        <taxon>Hologalegina</taxon>
        <taxon>IRL clade</taxon>
        <taxon>Trifolieae</taxon>
        <taxon>Trifolium</taxon>
    </lineage>
</organism>
<name>A0A2Z6PC76_TRISU</name>
<dbReference type="InterPro" id="IPR026960">
    <property type="entry name" value="RVT-Znf"/>
</dbReference>
<dbReference type="InterPro" id="IPR043502">
    <property type="entry name" value="DNA/RNA_pol_sf"/>
</dbReference>
<dbReference type="SUPFAM" id="SSF54928">
    <property type="entry name" value="RNA-binding domain, RBD"/>
    <property type="match status" value="1"/>
</dbReference>
<sequence>MRGRERERGAAPRANLGRPYRSPPSPEARQKRGEKSVDSGEWTEVRYRRWKEPRQADGGHGTEEQNLRYQEMSISNPGFHSFYDEQRQPKTFARDHNQWERYHSRHSGRRDIELRRPRNLHQRTSSVDVHRVSRFGLEKQMEQQRHSLLRNCSGGIKMSVILWMSVFSNNNPMEPLKGFEVCGVLEDVYVPKRRNKRGEPYGFVKFSSVRDVTKLTNALNNVWFGHFRVRARVTSFARKDAVAGRRVEAELNKGVDASKEINKLKAKQGEDVGIGSDKGVIPEDLRVGEIVVKLGVRQATTEKPKGQLKEGGPHPKDSTVSDSFGTEKERQALLRKYKAKSDDVSWAQNGVVATISKGEAVPVVQSRITDACFHDLILIPMGADKVFVRSSGGGDTLAVVNSAKEFFTLIFSHWKRWDFNVHPYKRGAWVRLYGIPVHAWNDRLDFARVLIATSDLAIINKVVTVLVDGTRVEVKVVEEWGYALGEDTCLFEDESDEEESQADHDVRHWDTKAEKVVDTMVEKMVDGLEEEVATGLQEKLLVITPRAGAEDMSVEDDLVIPTQVEDVVATCPDRVLGIRGSPLVSGAQGSISICSPVVGLRSTEGETGQEVSSRSPVRNSRTKSCPPGVGRSMLSGPWSLDCLHDLNQGDVGVIFSARKKPLAGARVSAGLKKGGQDDRMRLKAGGVFRHTLSSLKKVARLPSKDRGEVLKILKKTERRRKDIPRINQSREVSRPVSSVVADSSASDTNDWKHWVVMQGNDQVAEDDVREVGKAIGVTFKGVNENRFSVLARAGKVPRTASGQAQGGGCALWGNSPHAFSYRPSVGASGGLLTLWDTSEVDLWASESYDFVLWCHGRFIKSGEEFSVANVYAPCDPGAKQLLWDSLSVRIKVLGTSRVCVCGDFNAVRCVEERRSVSGRSQSLDHISFNRFIDDNNLVDLPLCGRKFTWFKGDDISMSRLDRFLLSGEWCLTWPNCMQVARMRGLFDHCPLVLAENEEEWGPRPSRMLKCWKDVPDWQKTHTQNLPSRIESLQDRLATLDVKGEDMDLSDAEVVELHGVTSDIHSLSRLNASICWQQSRSRWLKEGDANTKYFHYVLANRRRSNAISSLQVDGVTVEGVVPIRHAVVSNFASHFKAGNVERPGVDSLTFGCTRQRLTKGINATFIALIPKVESPQRLNDFRPISFVGSLYKILAKVLANRLRLVMGSVISESQTAFVRDRQILDGILIANEIVDEARQAKKELMLFKVDFEKAHDSVDWGYLDAVMRRMGFPTLWRKWIKECVCTATASVLVNGSPSDEFPLERGLRQGDPLSPFLFLLAAEGLHVLMEAMDARNLFTGYRVGNSAPISVSHLQFADDTLLMGTKCWANVRALRAVLVLFETMSGLKVNFNKSMLVGALEFLGTGSDSFEETFIGLEESFSFFWWSFGFVEVRADLSAREYRGLGVRKLREFNLALLGKWCWRMLVDMEGLWFRVLAARYGVERGSLCAGGTRGSSWWREVAHIRDGGGEADGGWFGGHISRQAHSLDRWLWRPDVDGGYTVRGAYQILTAHDVVPLDAATGLIWHPQVPLKVSILAWRLLRDRLPTKVNLSYRGILPVGDSLCVSDCGAVESAQHVFLSCSTFGSLWSLVRSWVGSASVIAQTLSNHFIEFTTSAGGTRARRSFMQLIWLACVWVVWTERNHRLFRGSANSSLHMLDKIKTFSFRWLTAKSCTLALNYHSWWSSPMLCLGLC</sequence>
<dbReference type="InterPro" id="IPR052343">
    <property type="entry name" value="Retrotransposon-Effector_Assoc"/>
</dbReference>
<evidence type="ECO:0000313" key="4">
    <source>
        <dbReference type="Proteomes" id="UP000242715"/>
    </source>
</evidence>
<feature type="region of interest" description="Disordered" evidence="1">
    <location>
        <begin position="301"/>
        <end position="326"/>
    </location>
</feature>
<protein>
    <recommendedName>
        <fullName evidence="2">Reverse transcriptase domain-containing protein</fullName>
    </recommendedName>
</protein>
<dbReference type="Gene3D" id="3.30.70.330">
    <property type="match status" value="1"/>
</dbReference>
<gene>
    <name evidence="3" type="ORF">TSUD_25990</name>
</gene>
<feature type="compositionally biased region" description="Polar residues" evidence="1">
    <location>
        <begin position="605"/>
        <end position="623"/>
    </location>
</feature>
<evidence type="ECO:0000313" key="3">
    <source>
        <dbReference type="EMBL" id="GAU46882.1"/>
    </source>
</evidence>
<dbReference type="InterPro" id="IPR035979">
    <property type="entry name" value="RBD_domain_sf"/>
</dbReference>
<dbReference type="Pfam" id="PF00078">
    <property type="entry name" value="RVT_1"/>
    <property type="match status" value="1"/>
</dbReference>
<dbReference type="Pfam" id="PF13966">
    <property type="entry name" value="zf-RVT"/>
    <property type="match status" value="1"/>
</dbReference>
<dbReference type="OrthoDB" id="1937528at2759"/>
<proteinExistence type="predicted"/>
<feature type="region of interest" description="Disordered" evidence="1">
    <location>
        <begin position="604"/>
        <end position="630"/>
    </location>
</feature>
<dbReference type="InterPro" id="IPR036691">
    <property type="entry name" value="Endo/exonu/phosph_ase_sf"/>
</dbReference>
<reference evidence="4" key="1">
    <citation type="journal article" date="2017" name="Front. Plant Sci.">
        <title>Climate Clever Clovers: New Paradigm to Reduce the Environmental Footprint of Ruminants by Breeding Low Methanogenic Forages Utilizing Haplotype Variation.</title>
        <authorList>
            <person name="Kaur P."/>
            <person name="Appels R."/>
            <person name="Bayer P.E."/>
            <person name="Keeble-Gagnere G."/>
            <person name="Wang J."/>
            <person name="Hirakawa H."/>
            <person name="Shirasawa K."/>
            <person name="Vercoe P."/>
            <person name="Stefanova K."/>
            <person name="Durmic Z."/>
            <person name="Nichols P."/>
            <person name="Revell C."/>
            <person name="Isobe S.N."/>
            <person name="Edwards D."/>
            <person name="Erskine W."/>
        </authorList>
    </citation>
    <scope>NUCLEOTIDE SEQUENCE [LARGE SCALE GENOMIC DNA]</scope>
    <source>
        <strain evidence="4">cv. Daliak</strain>
    </source>
</reference>
<dbReference type="CDD" id="cd01650">
    <property type="entry name" value="RT_nLTR_like"/>
    <property type="match status" value="1"/>
</dbReference>
<dbReference type="InterPro" id="IPR000477">
    <property type="entry name" value="RT_dom"/>
</dbReference>
<keyword evidence="4" id="KW-1185">Reference proteome</keyword>
<evidence type="ECO:0000259" key="2">
    <source>
        <dbReference type="PROSITE" id="PS50878"/>
    </source>
</evidence>
<feature type="region of interest" description="Disordered" evidence="1">
    <location>
        <begin position="1"/>
        <end position="46"/>
    </location>
</feature>
<dbReference type="SUPFAM" id="SSF56219">
    <property type="entry name" value="DNase I-like"/>
    <property type="match status" value="1"/>
</dbReference>
<feature type="compositionally biased region" description="Basic and acidic residues" evidence="1">
    <location>
        <begin position="28"/>
        <end position="46"/>
    </location>
</feature>